<keyword evidence="2" id="KW-0472">Membrane</keyword>
<gene>
    <name evidence="3" type="ORF">SPRG_21151</name>
</gene>
<reference evidence="3 4" key="1">
    <citation type="journal article" date="2013" name="PLoS Genet.">
        <title>Distinctive expansion of potential virulence genes in the genome of the oomycete fish pathogen Saprolegnia parasitica.</title>
        <authorList>
            <person name="Jiang R.H."/>
            <person name="de Bruijn I."/>
            <person name="Haas B.J."/>
            <person name="Belmonte R."/>
            <person name="Lobach L."/>
            <person name="Christie J."/>
            <person name="van den Ackerveken G."/>
            <person name="Bottin A."/>
            <person name="Bulone V."/>
            <person name="Diaz-Moreno S.M."/>
            <person name="Dumas B."/>
            <person name="Fan L."/>
            <person name="Gaulin E."/>
            <person name="Govers F."/>
            <person name="Grenville-Briggs L.J."/>
            <person name="Horner N.R."/>
            <person name="Levin J.Z."/>
            <person name="Mammella M."/>
            <person name="Meijer H.J."/>
            <person name="Morris P."/>
            <person name="Nusbaum C."/>
            <person name="Oome S."/>
            <person name="Phillips A.J."/>
            <person name="van Rooyen D."/>
            <person name="Rzeszutek E."/>
            <person name="Saraiva M."/>
            <person name="Secombes C.J."/>
            <person name="Seidl M.F."/>
            <person name="Snel B."/>
            <person name="Stassen J.H."/>
            <person name="Sykes S."/>
            <person name="Tripathy S."/>
            <person name="van den Berg H."/>
            <person name="Vega-Arreguin J.C."/>
            <person name="Wawra S."/>
            <person name="Young S.K."/>
            <person name="Zeng Q."/>
            <person name="Dieguez-Uribeondo J."/>
            <person name="Russ C."/>
            <person name="Tyler B.M."/>
            <person name="van West P."/>
        </authorList>
    </citation>
    <scope>NUCLEOTIDE SEQUENCE [LARGE SCALE GENOMIC DNA]</scope>
    <source>
        <strain evidence="3 4">CBS 223.65</strain>
    </source>
</reference>
<feature type="compositionally biased region" description="Polar residues" evidence="1">
    <location>
        <begin position="1"/>
        <end position="14"/>
    </location>
</feature>
<keyword evidence="2" id="KW-1133">Transmembrane helix</keyword>
<dbReference type="RefSeq" id="XP_012207837.1">
    <property type="nucleotide sequence ID" value="XM_012352447.1"/>
</dbReference>
<dbReference type="EMBL" id="KK583287">
    <property type="protein sequence ID" value="KDO21449.1"/>
    <property type="molecule type" value="Genomic_DNA"/>
</dbReference>
<evidence type="ECO:0000256" key="2">
    <source>
        <dbReference type="SAM" id="Phobius"/>
    </source>
</evidence>
<proteinExistence type="predicted"/>
<organism evidence="3 4">
    <name type="scientific">Saprolegnia parasitica (strain CBS 223.65)</name>
    <dbReference type="NCBI Taxonomy" id="695850"/>
    <lineage>
        <taxon>Eukaryota</taxon>
        <taxon>Sar</taxon>
        <taxon>Stramenopiles</taxon>
        <taxon>Oomycota</taxon>
        <taxon>Saprolegniomycetes</taxon>
        <taxon>Saprolegniales</taxon>
        <taxon>Saprolegniaceae</taxon>
        <taxon>Saprolegnia</taxon>
    </lineage>
</organism>
<feature type="transmembrane region" description="Helical" evidence="2">
    <location>
        <begin position="45"/>
        <end position="64"/>
    </location>
</feature>
<evidence type="ECO:0000313" key="3">
    <source>
        <dbReference type="EMBL" id="KDO21449.1"/>
    </source>
</evidence>
<sequence length="154" mass="17471">MCTASPPGTTPSNSDRAKTTSHNDDRPHDGCHCNRKKHKHGFARSALVGYILGFALRTLCAWLVPLGLTCVLLRTVYSQDVVTVQWGALFSKLRQSELYRKFNDFWCANDSLVVINWDKVHSWFNPETHVLHLKLPDAPSMPGFLLGLFIAYKW</sequence>
<dbReference type="Proteomes" id="UP000030745">
    <property type="component" value="Unassembled WGS sequence"/>
</dbReference>
<dbReference type="KEGG" id="spar:SPRG_21151"/>
<name>A0A067BSE0_SAPPC</name>
<keyword evidence="4" id="KW-1185">Reference proteome</keyword>
<protein>
    <submittedName>
        <fullName evidence="3">Uncharacterized protein</fullName>
    </submittedName>
</protein>
<evidence type="ECO:0000313" key="4">
    <source>
        <dbReference type="Proteomes" id="UP000030745"/>
    </source>
</evidence>
<dbReference type="GeneID" id="24142016"/>
<keyword evidence="2" id="KW-0812">Transmembrane</keyword>
<accession>A0A067BSE0</accession>
<dbReference type="AlphaFoldDB" id="A0A067BSE0"/>
<feature type="compositionally biased region" description="Basic and acidic residues" evidence="1">
    <location>
        <begin position="15"/>
        <end position="31"/>
    </location>
</feature>
<feature type="region of interest" description="Disordered" evidence="1">
    <location>
        <begin position="1"/>
        <end position="31"/>
    </location>
</feature>
<evidence type="ECO:0000256" key="1">
    <source>
        <dbReference type="SAM" id="MobiDB-lite"/>
    </source>
</evidence>
<dbReference type="VEuPathDB" id="FungiDB:SPRG_21151"/>